<gene>
    <name evidence="2" type="ORF">NA56DRAFT_585100</name>
</gene>
<feature type="transmembrane region" description="Helical" evidence="1">
    <location>
        <begin position="146"/>
        <end position="164"/>
    </location>
</feature>
<proteinExistence type="predicted"/>
<organism evidence="2 3">
    <name type="scientific">Hyaloscypha hepaticicola</name>
    <dbReference type="NCBI Taxonomy" id="2082293"/>
    <lineage>
        <taxon>Eukaryota</taxon>
        <taxon>Fungi</taxon>
        <taxon>Dikarya</taxon>
        <taxon>Ascomycota</taxon>
        <taxon>Pezizomycotina</taxon>
        <taxon>Leotiomycetes</taxon>
        <taxon>Helotiales</taxon>
        <taxon>Hyaloscyphaceae</taxon>
        <taxon>Hyaloscypha</taxon>
    </lineage>
</organism>
<dbReference type="OrthoDB" id="3530325at2759"/>
<feature type="transmembrane region" description="Helical" evidence="1">
    <location>
        <begin position="104"/>
        <end position="126"/>
    </location>
</feature>
<reference evidence="2 3" key="1">
    <citation type="submission" date="2016-05" db="EMBL/GenBank/DDBJ databases">
        <title>A degradative enzymes factory behind the ericoid mycorrhizal symbiosis.</title>
        <authorList>
            <consortium name="DOE Joint Genome Institute"/>
            <person name="Martino E."/>
            <person name="Morin E."/>
            <person name="Grelet G."/>
            <person name="Kuo A."/>
            <person name="Kohler A."/>
            <person name="Daghino S."/>
            <person name="Barry K."/>
            <person name="Choi C."/>
            <person name="Cichocki N."/>
            <person name="Clum A."/>
            <person name="Copeland A."/>
            <person name="Hainaut M."/>
            <person name="Haridas S."/>
            <person name="Labutti K."/>
            <person name="Lindquist E."/>
            <person name="Lipzen A."/>
            <person name="Khouja H.-R."/>
            <person name="Murat C."/>
            <person name="Ohm R."/>
            <person name="Olson A."/>
            <person name="Spatafora J."/>
            <person name="Veneault-Fourrey C."/>
            <person name="Henrissat B."/>
            <person name="Grigoriev I."/>
            <person name="Martin F."/>
            <person name="Perotto S."/>
        </authorList>
    </citation>
    <scope>NUCLEOTIDE SEQUENCE [LARGE SCALE GENOMIC DNA]</scope>
    <source>
        <strain evidence="2 3">UAMH 7357</strain>
    </source>
</reference>
<evidence type="ECO:0000313" key="3">
    <source>
        <dbReference type="Proteomes" id="UP000235672"/>
    </source>
</evidence>
<feature type="transmembrane region" description="Helical" evidence="1">
    <location>
        <begin position="602"/>
        <end position="624"/>
    </location>
</feature>
<keyword evidence="3" id="KW-1185">Reference proteome</keyword>
<protein>
    <submittedName>
        <fullName evidence="2">Uncharacterized protein</fullName>
    </submittedName>
</protein>
<feature type="transmembrane region" description="Helical" evidence="1">
    <location>
        <begin position="169"/>
        <end position="190"/>
    </location>
</feature>
<evidence type="ECO:0000256" key="1">
    <source>
        <dbReference type="SAM" id="Phobius"/>
    </source>
</evidence>
<sequence length="707" mass="77431">MIDSLKILPPKPLHSNYLREHGFRCVGAQHYVSHFLASVHFLVSSGSKLHYNILSQFSTISFRGDTDSRSWGLGHHLFYNSLNGKPVGTPQHIIRMVTRQQLNLTLGTLFAFLVKACLAVAVTTAYTQIFWRAVKKRSTILTTIDTIYYGPTNVWSLLSFSVWLKYPLLLLLVLTVWLVPIASIITPAALTVTVSPTIPAPSNMVRVPNVDFLSLNFANLLFHGGDSDLQYAGPKNAVIRVVAATAAQGSILPVSPQAPNSSWVLNFAGPSIDCTNLQGSALDDTKKNIQAVITIDNCSTSFGYIGWTPSYSDFDNHELLTLPFILSQNNASYTFQGGSLGPLHIDGFEPGPIPASFYVATFPNMTYNGGQLSPANCHEDPNPLPNATVIQCVLYNTLYQASFSFINGEQTVNITQAETPYNMVKPYFTLAGDQDYAIFSNYSTNGTVIPNSWNTTKAQTLSYQAVMDSLGHVLVGTIYNSWPDGALVSSNTSVMSTVLGEAEELAWLDSYPGYFRGQPMTFQQLCDQSPGQYWNGVDTVNNTQSTIPFKELLESLFQNITIGLMTSKLLQPNSSSPYAPPLTNVTLPMYQTVYLYAPFKLWVAYGLATLFAAIAVLIGLLAIFSNGITYSNHFSTILRTARYAQMKTTILPEDADGKDPLPIYLARASVTFSDGHSTLEKRRLSSVDTKSPSVTSRLLSTASNNSG</sequence>
<dbReference type="Proteomes" id="UP000235672">
    <property type="component" value="Unassembled WGS sequence"/>
</dbReference>
<dbReference type="PANTHER" id="PTHR35041">
    <property type="entry name" value="MEDIATOR OF RNA POLYMERASE II TRANSCRIPTION SUBUNIT 1"/>
    <property type="match status" value="1"/>
</dbReference>
<dbReference type="STRING" id="1745343.A0A2J6PIA2"/>
<dbReference type="PANTHER" id="PTHR35041:SF6">
    <property type="entry name" value="FORMYLMETHIONINE DEFORMYLASE-LIKE PROTEIN-RELATED"/>
    <property type="match status" value="1"/>
</dbReference>
<dbReference type="EMBL" id="KZ613528">
    <property type="protein sequence ID" value="PMD13699.1"/>
    <property type="molecule type" value="Genomic_DNA"/>
</dbReference>
<keyword evidence="1" id="KW-0472">Membrane</keyword>
<keyword evidence="1" id="KW-0812">Transmembrane</keyword>
<accession>A0A2J6PIA2</accession>
<keyword evidence="1" id="KW-1133">Transmembrane helix</keyword>
<name>A0A2J6PIA2_9HELO</name>
<dbReference type="AlphaFoldDB" id="A0A2J6PIA2"/>
<evidence type="ECO:0000313" key="2">
    <source>
        <dbReference type="EMBL" id="PMD13699.1"/>
    </source>
</evidence>